<dbReference type="AlphaFoldDB" id="A0A0Q9YCL9"/>
<reference evidence="1 2" key="1">
    <citation type="submission" date="2015-06" db="EMBL/GenBank/DDBJ databases">
        <title>Genome sequencing project of Bacillus galactosidilyticus PL133.</title>
        <authorList>
            <person name="Gaiero J."/>
            <person name="Nicol R."/>
            <person name="Habash M."/>
        </authorList>
    </citation>
    <scope>NUCLEOTIDE SEQUENCE [LARGE SCALE GENOMIC DNA]</scope>
    <source>
        <strain evidence="1 2">PL133</strain>
    </source>
</reference>
<dbReference type="EMBL" id="LGPB01000072">
    <property type="protein sequence ID" value="KRG13752.1"/>
    <property type="molecule type" value="Genomic_DNA"/>
</dbReference>
<evidence type="ECO:0000313" key="1">
    <source>
        <dbReference type="EMBL" id="KRG13752.1"/>
    </source>
</evidence>
<comment type="caution">
    <text evidence="1">The sequence shown here is derived from an EMBL/GenBank/DDBJ whole genome shotgun (WGS) entry which is preliminary data.</text>
</comment>
<accession>A0A0Q9YCL9</accession>
<name>A0A0Q9YCL9_9BACI</name>
<sequence length="62" mass="7550">MLTMWTRSIKNAKNIVFRGWDDIVDRFIMIFALHPVRQIQEFLQLKKEKRLKQKTFLENLGD</sequence>
<evidence type="ECO:0000313" key="2">
    <source>
        <dbReference type="Proteomes" id="UP000053881"/>
    </source>
</evidence>
<dbReference type="Proteomes" id="UP000053881">
    <property type="component" value="Unassembled WGS sequence"/>
</dbReference>
<dbReference type="PATRIC" id="fig|217031.4.peg.2521"/>
<gene>
    <name evidence="1" type="ORF">ACA29_07565</name>
</gene>
<proteinExistence type="predicted"/>
<organism evidence="1 2">
    <name type="scientific">Lederbergia galactosidilytica</name>
    <dbReference type="NCBI Taxonomy" id="217031"/>
    <lineage>
        <taxon>Bacteria</taxon>
        <taxon>Bacillati</taxon>
        <taxon>Bacillota</taxon>
        <taxon>Bacilli</taxon>
        <taxon>Bacillales</taxon>
        <taxon>Bacillaceae</taxon>
        <taxon>Lederbergia</taxon>
    </lineage>
</organism>
<protein>
    <submittedName>
        <fullName evidence="1">Uncharacterized protein</fullName>
    </submittedName>
</protein>